<feature type="region of interest" description="Disordered" evidence="1">
    <location>
        <begin position="140"/>
        <end position="166"/>
    </location>
</feature>
<evidence type="ECO:0000313" key="4">
    <source>
        <dbReference type="Proteomes" id="UP001430356"/>
    </source>
</evidence>
<gene>
    <name evidence="3" type="ORF">NESM_000090000</name>
</gene>
<sequence>MASSTTWCRACLMVYAAAMSALTGAYLWSQWGVHYSFVTVRNEAELHGGGGVDADGVAFAESGGAEYVLVALFHLLHLGCLVLFVWGRTSAVKMAIGCALLLVCSIMYILFYGCMILQWRLEQEGVMGLHDGDAVGAVAQPTESHPGQPAVSGAGAPGTCSATPASRRAGAAQSHGDFVWTVVETLIDVLAAIVAGPDSPTDADGVRRHPDGTPISTATPFAAVRRLSLLAVNVVGFCLAMWGVSLFDLSPPSATAASRPTRVVNSALTASALSRLANTAGDGAGDSRRQRRRHGDAPSRDPPSSAAAAAGDAPEAKKNQ</sequence>
<name>A0AAW0F4Y7_9TRYP</name>
<evidence type="ECO:0000256" key="2">
    <source>
        <dbReference type="SAM" id="Phobius"/>
    </source>
</evidence>
<feature type="transmembrane region" description="Helical" evidence="2">
    <location>
        <begin position="98"/>
        <end position="119"/>
    </location>
</feature>
<dbReference type="Proteomes" id="UP001430356">
    <property type="component" value="Unassembled WGS sequence"/>
</dbReference>
<evidence type="ECO:0000256" key="1">
    <source>
        <dbReference type="SAM" id="MobiDB-lite"/>
    </source>
</evidence>
<keyword evidence="2" id="KW-0472">Membrane</keyword>
<organism evidence="3 4">
    <name type="scientific">Novymonas esmeraldas</name>
    <dbReference type="NCBI Taxonomy" id="1808958"/>
    <lineage>
        <taxon>Eukaryota</taxon>
        <taxon>Discoba</taxon>
        <taxon>Euglenozoa</taxon>
        <taxon>Kinetoplastea</taxon>
        <taxon>Metakinetoplastina</taxon>
        <taxon>Trypanosomatida</taxon>
        <taxon>Trypanosomatidae</taxon>
        <taxon>Novymonas</taxon>
    </lineage>
</organism>
<proteinExistence type="predicted"/>
<reference evidence="3 4" key="1">
    <citation type="journal article" date="2021" name="MBio">
        <title>A New Model Trypanosomatid, Novymonas esmeraldas: Genomic Perception of Its 'Candidatus Pandoraea novymonadis' Endosymbiont.</title>
        <authorList>
            <person name="Zakharova A."/>
            <person name="Saura A."/>
            <person name="Butenko A."/>
            <person name="Podesvova L."/>
            <person name="Warmusova S."/>
            <person name="Kostygov A.Y."/>
            <person name="Nenarokova A."/>
            <person name="Lukes J."/>
            <person name="Opperdoes F.R."/>
            <person name="Yurchenko V."/>
        </authorList>
    </citation>
    <scope>NUCLEOTIDE SEQUENCE [LARGE SCALE GENOMIC DNA]</scope>
    <source>
        <strain evidence="3 4">E262AT.01</strain>
    </source>
</reference>
<evidence type="ECO:0000313" key="3">
    <source>
        <dbReference type="EMBL" id="KAK7200360.1"/>
    </source>
</evidence>
<dbReference type="EMBL" id="JAECZO010000005">
    <property type="protein sequence ID" value="KAK7200360.1"/>
    <property type="molecule type" value="Genomic_DNA"/>
</dbReference>
<comment type="caution">
    <text evidence="3">The sequence shown here is derived from an EMBL/GenBank/DDBJ whole genome shotgun (WGS) entry which is preliminary data.</text>
</comment>
<protein>
    <submittedName>
        <fullName evidence="3">Uncharacterized protein</fullName>
    </submittedName>
</protein>
<feature type="transmembrane region" description="Helical" evidence="2">
    <location>
        <begin position="7"/>
        <end position="28"/>
    </location>
</feature>
<keyword evidence="2" id="KW-1133">Transmembrane helix</keyword>
<keyword evidence="2" id="KW-0812">Transmembrane</keyword>
<dbReference type="AlphaFoldDB" id="A0AAW0F4Y7"/>
<accession>A0AAW0F4Y7</accession>
<feature type="region of interest" description="Disordered" evidence="1">
    <location>
        <begin position="276"/>
        <end position="320"/>
    </location>
</feature>
<feature type="compositionally biased region" description="Low complexity" evidence="1">
    <location>
        <begin position="302"/>
        <end position="313"/>
    </location>
</feature>
<feature type="transmembrane region" description="Helical" evidence="2">
    <location>
        <begin position="67"/>
        <end position="86"/>
    </location>
</feature>
<keyword evidence="4" id="KW-1185">Reference proteome</keyword>